<feature type="transmembrane region" description="Helical" evidence="1">
    <location>
        <begin position="104"/>
        <end position="127"/>
    </location>
</feature>
<protein>
    <submittedName>
        <fullName evidence="2">Uncharacterized protein</fullName>
    </submittedName>
</protein>
<evidence type="ECO:0000313" key="2">
    <source>
        <dbReference type="EMBL" id="CAG7829953.1"/>
    </source>
</evidence>
<feature type="transmembrane region" description="Helical" evidence="1">
    <location>
        <begin position="70"/>
        <end position="92"/>
    </location>
</feature>
<accession>A0A8J2L7C9</accession>
<feature type="transmembrane region" description="Helical" evidence="1">
    <location>
        <begin position="133"/>
        <end position="153"/>
    </location>
</feature>
<evidence type="ECO:0000256" key="1">
    <source>
        <dbReference type="SAM" id="Phobius"/>
    </source>
</evidence>
<dbReference type="AlphaFoldDB" id="A0A8J2L7C9"/>
<gene>
    <name evidence="2" type="ORF">AFUS01_LOCUS39785</name>
</gene>
<dbReference type="Proteomes" id="UP000708208">
    <property type="component" value="Unassembled WGS sequence"/>
</dbReference>
<organism evidence="2 3">
    <name type="scientific">Allacma fusca</name>
    <dbReference type="NCBI Taxonomy" id="39272"/>
    <lineage>
        <taxon>Eukaryota</taxon>
        <taxon>Metazoa</taxon>
        <taxon>Ecdysozoa</taxon>
        <taxon>Arthropoda</taxon>
        <taxon>Hexapoda</taxon>
        <taxon>Collembola</taxon>
        <taxon>Symphypleona</taxon>
        <taxon>Sminthuridae</taxon>
        <taxon>Allacma</taxon>
    </lineage>
</organism>
<name>A0A8J2L7C9_9HEXA</name>
<dbReference type="EMBL" id="CAJVCH010553583">
    <property type="protein sequence ID" value="CAG7829953.1"/>
    <property type="molecule type" value="Genomic_DNA"/>
</dbReference>
<reference evidence="2" key="1">
    <citation type="submission" date="2021-06" db="EMBL/GenBank/DDBJ databases">
        <authorList>
            <person name="Hodson N. C."/>
            <person name="Mongue J. A."/>
            <person name="Jaron S. K."/>
        </authorList>
    </citation>
    <scope>NUCLEOTIDE SEQUENCE</scope>
</reference>
<keyword evidence="1" id="KW-1133">Transmembrane helix</keyword>
<keyword evidence="1" id="KW-0472">Membrane</keyword>
<dbReference type="OrthoDB" id="8118226at2759"/>
<proteinExistence type="predicted"/>
<feature type="transmembrane region" description="Helical" evidence="1">
    <location>
        <begin position="20"/>
        <end position="43"/>
    </location>
</feature>
<evidence type="ECO:0000313" key="3">
    <source>
        <dbReference type="Proteomes" id="UP000708208"/>
    </source>
</evidence>
<keyword evidence="1" id="KW-0812">Transmembrane</keyword>
<sequence>MEERKIICCGAGTWTRVIGWFGFVGSALSLIIITSTLNLYAVWTQFDDIGTRKTIDSIDMVLALNSFLRWLTALSFLLSCTSVVMGAVLLWGSYRKNTRLIYAWMVYVFMLAVTVTGVTLVNCLLVYSPERAIGQLVGLCIYLPVQVFVMWVVDLHKNEIEAATEPEFS</sequence>
<keyword evidence="3" id="KW-1185">Reference proteome</keyword>
<comment type="caution">
    <text evidence="2">The sequence shown here is derived from an EMBL/GenBank/DDBJ whole genome shotgun (WGS) entry which is preliminary data.</text>
</comment>